<feature type="transmembrane region" description="Helical" evidence="8">
    <location>
        <begin position="48"/>
        <end position="67"/>
    </location>
</feature>
<dbReference type="NCBIfam" id="TIGR00254">
    <property type="entry name" value="GGDEF"/>
    <property type="match status" value="1"/>
</dbReference>
<dbReference type="InterPro" id="IPR035965">
    <property type="entry name" value="PAS-like_dom_sf"/>
</dbReference>
<keyword evidence="6 8" id="KW-0472">Membrane</keyword>
<comment type="caution">
    <text evidence="12">The sequence shown here is derived from an EMBL/GenBank/DDBJ whole genome shotgun (WGS) entry which is preliminary data.</text>
</comment>
<dbReference type="InterPro" id="IPR003018">
    <property type="entry name" value="GAF"/>
</dbReference>
<feature type="transmembrane region" description="Helical" evidence="8">
    <location>
        <begin position="113"/>
        <end position="135"/>
    </location>
</feature>
<feature type="transmembrane region" description="Helical" evidence="8">
    <location>
        <begin position="74"/>
        <end position="93"/>
    </location>
</feature>
<dbReference type="SUPFAM" id="SSF46458">
    <property type="entry name" value="Globin-like"/>
    <property type="match status" value="1"/>
</dbReference>
<dbReference type="SMART" id="SM00065">
    <property type="entry name" value="GAF"/>
    <property type="match status" value="1"/>
</dbReference>
<dbReference type="FunFam" id="3.30.70.270:FF:000001">
    <property type="entry name" value="Diguanylate cyclase domain protein"/>
    <property type="match status" value="1"/>
</dbReference>
<dbReference type="SUPFAM" id="SSF55781">
    <property type="entry name" value="GAF domain-like"/>
    <property type="match status" value="2"/>
</dbReference>
<dbReference type="PROSITE" id="PS50113">
    <property type="entry name" value="PAC"/>
    <property type="match status" value="1"/>
</dbReference>
<accession>A0A1J5R8Z8</accession>
<feature type="transmembrane region" description="Helical" evidence="8">
    <location>
        <begin position="213"/>
        <end position="229"/>
    </location>
</feature>
<dbReference type="CDD" id="cd01948">
    <property type="entry name" value="EAL"/>
    <property type="match status" value="1"/>
</dbReference>
<dbReference type="Pfam" id="PF00990">
    <property type="entry name" value="GGDEF"/>
    <property type="match status" value="1"/>
</dbReference>
<evidence type="ECO:0000256" key="2">
    <source>
        <dbReference type="ARBA" id="ARBA00015125"/>
    </source>
</evidence>
<dbReference type="Pfam" id="PF13426">
    <property type="entry name" value="PAS_9"/>
    <property type="match status" value="1"/>
</dbReference>
<evidence type="ECO:0000259" key="11">
    <source>
        <dbReference type="PROSITE" id="PS50887"/>
    </source>
</evidence>
<dbReference type="EMBL" id="MLJW01000234">
    <property type="protein sequence ID" value="OIQ92337.1"/>
    <property type="molecule type" value="Genomic_DNA"/>
</dbReference>
<dbReference type="Gene3D" id="3.20.20.450">
    <property type="entry name" value="EAL domain"/>
    <property type="match status" value="1"/>
</dbReference>
<dbReference type="SUPFAM" id="SSF55785">
    <property type="entry name" value="PYP-like sensor domain (PAS domain)"/>
    <property type="match status" value="2"/>
</dbReference>
<dbReference type="SMART" id="SM00086">
    <property type="entry name" value="PAC"/>
    <property type="match status" value="2"/>
</dbReference>
<evidence type="ECO:0000313" key="12">
    <source>
        <dbReference type="EMBL" id="OIQ92337.1"/>
    </source>
</evidence>
<keyword evidence="12" id="KW-0548">Nucleotidyltransferase</keyword>
<dbReference type="InterPro" id="IPR043128">
    <property type="entry name" value="Rev_trsase/Diguanyl_cyclase"/>
</dbReference>
<dbReference type="SMART" id="SM00267">
    <property type="entry name" value="GGDEF"/>
    <property type="match status" value="1"/>
</dbReference>
<feature type="transmembrane region" description="Helical" evidence="8">
    <location>
        <begin position="147"/>
        <end position="166"/>
    </location>
</feature>
<dbReference type="GO" id="GO:0016779">
    <property type="term" value="F:nucleotidyltransferase activity"/>
    <property type="evidence" value="ECO:0007669"/>
    <property type="project" value="UniProtKB-KW"/>
</dbReference>
<dbReference type="InterPro" id="IPR052155">
    <property type="entry name" value="Biofilm_reg_signaling"/>
</dbReference>
<evidence type="ECO:0000256" key="6">
    <source>
        <dbReference type="ARBA" id="ARBA00023136"/>
    </source>
</evidence>
<dbReference type="InterPro" id="IPR009050">
    <property type="entry name" value="Globin-like_sf"/>
</dbReference>
<gene>
    <name evidence="12" type="primary">yeaP_2</name>
    <name evidence="12" type="ORF">GALL_257030</name>
</gene>
<dbReference type="Gene3D" id="1.10.490.10">
    <property type="entry name" value="Globins"/>
    <property type="match status" value="1"/>
</dbReference>
<dbReference type="Gene3D" id="3.30.450.20">
    <property type="entry name" value="PAS domain"/>
    <property type="match status" value="2"/>
</dbReference>
<dbReference type="CDD" id="cd14759">
    <property type="entry name" value="GS_GGDEF_2"/>
    <property type="match status" value="1"/>
</dbReference>
<dbReference type="NCBIfam" id="TIGR00229">
    <property type="entry name" value="sensory_box"/>
    <property type="match status" value="1"/>
</dbReference>
<dbReference type="Pfam" id="PF13185">
    <property type="entry name" value="GAF_2"/>
    <property type="match status" value="1"/>
</dbReference>
<dbReference type="InterPro" id="IPR001633">
    <property type="entry name" value="EAL_dom"/>
</dbReference>
<dbReference type="InterPro" id="IPR000160">
    <property type="entry name" value="GGDEF_dom"/>
</dbReference>
<reference evidence="12" key="1">
    <citation type="submission" date="2016-10" db="EMBL/GenBank/DDBJ databases">
        <title>Sequence of Gallionella enrichment culture.</title>
        <authorList>
            <person name="Poehlein A."/>
            <person name="Muehling M."/>
            <person name="Daniel R."/>
        </authorList>
    </citation>
    <scope>NUCLEOTIDE SEQUENCE</scope>
</reference>
<dbReference type="InterPro" id="IPR012292">
    <property type="entry name" value="Globin/Proto"/>
</dbReference>
<dbReference type="PANTHER" id="PTHR44757">
    <property type="entry name" value="DIGUANYLATE CYCLASE DGCP"/>
    <property type="match status" value="1"/>
</dbReference>
<dbReference type="PANTHER" id="PTHR44757:SF2">
    <property type="entry name" value="BIOFILM ARCHITECTURE MAINTENANCE PROTEIN MBAA"/>
    <property type="match status" value="1"/>
</dbReference>
<dbReference type="InterPro" id="IPR035919">
    <property type="entry name" value="EAL_sf"/>
</dbReference>
<feature type="domain" description="PAC" evidence="9">
    <location>
        <begin position="706"/>
        <end position="758"/>
    </location>
</feature>
<organism evidence="12">
    <name type="scientific">mine drainage metagenome</name>
    <dbReference type="NCBI Taxonomy" id="410659"/>
    <lineage>
        <taxon>unclassified sequences</taxon>
        <taxon>metagenomes</taxon>
        <taxon>ecological metagenomes</taxon>
    </lineage>
</organism>
<keyword evidence="3" id="KW-1003">Cell membrane</keyword>
<dbReference type="PROSITE" id="PS50883">
    <property type="entry name" value="EAL"/>
    <property type="match status" value="1"/>
</dbReference>
<keyword evidence="12" id="KW-0808">Transferase</keyword>
<dbReference type="InterPro" id="IPR029787">
    <property type="entry name" value="Nucleotide_cyclase"/>
</dbReference>
<proteinExistence type="predicted"/>
<evidence type="ECO:0000256" key="7">
    <source>
        <dbReference type="ARBA" id="ARBA00029839"/>
    </source>
</evidence>
<dbReference type="InterPro" id="IPR000700">
    <property type="entry name" value="PAS-assoc_C"/>
</dbReference>
<comment type="subcellular location">
    <subcellularLocation>
        <location evidence="1">Cell membrane</location>
        <topology evidence="1">Multi-pass membrane protein</topology>
    </subcellularLocation>
</comment>
<evidence type="ECO:0000259" key="9">
    <source>
        <dbReference type="PROSITE" id="PS50113"/>
    </source>
</evidence>
<dbReference type="InterPro" id="IPR029016">
    <property type="entry name" value="GAF-like_dom_sf"/>
</dbReference>
<evidence type="ECO:0000259" key="10">
    <source>
        <dbReference type="PROSITE" id="PS50883"/>
    </source>
</evidence>
<keyword evidence="5 8" id="KW-1133">Transmembrane helix</keyword>
<sequence>MRAYRCLLINVLIAGAYLALAELPALAFRGASPLWPPAALAAFVALRWGWRAAPGLFVGSLLANLLASRLGPGAATIASLGNVAAPLLGRALLQRLGGTVDAWWESPRAELVFLLAMGGTQSLLSAAVGTGGMVLFGRLPHGAVDALLGWTVGDASAVTMLTPLLQIGWRRWRGGDRPPLGPPAQIAAAFALVLAIWALAIGAGALAPVQRTGLLGLIMFPLLGSVFALDAAVTAALLAFTFVLLTASAAIGLPIVSNTSSAQTVVALEFFLLAVGAAVRFASALQHARRAALRRLEQQAARLDTLARERADTLLAQREQFHAQIVQLSELTGVLAAVNQMIAQAHDDAGLLQRFCAQVAELRGVALAWIGRPDDSGRFAVLASAGQARAYLDGIAIVADPGSALGQGPTGRAWREQQAVFVGDLQAATAPAPWRERQRAFGILASASLPLFRGGRIWAVLNLYLTTTAAFEAELRKVVERIAADISIGLDRLDAIRTERAQSRINAALLSNLSVGVTVMRYPERVFEHVNERLLEMAGAADLAELSTHPAEHFYDDPADFARVTKLAREVLESGRGALQDVRYRRLDGTALMMDTSGVRLDLGDGVQRILWTQIDVSERHRQAQQLRAATASRAALLANTVAAIDMVRYPERVITEVNQGFLDITGYASAEEVVGQSTAIIYAQVTESQRMAELSQRILEVGDGSLDELEVRRHDGTLVYLDVHGRRLDGDDPQHPLIVWTSIDVTRRRALTEELKRLAMFDPLTGLPNRRAVENHIGRAIERAKRHGSAIAVGMIDLDDFKPVNDRLGHEAGDRLLQQLGARLQQVMRGIDLVGRFGGDEFVIVLEDLTPDAVAAQLEQILARVHEAVETPFAAGDGPGVYIEMSLGLAVYPIDSDQPDALLRAADAAMYQAKKNKVERTRWWLMGAGAPSVTEAPFDPFSEESQKNLAGIAAQMHEIADEFTAAFYDELGKRDEGAKILAALTDDELAELKAIQARHFAFLLAPSTRAHQIAARGLAVGRIHALSGLSAATMSDAYALYRELLRWHLDAWGMQTRVRYRTLRAADERLQIEMQAELDAMQSVVNQYNESLAHPGAAQATMVELVQRELDTIAALPGIVAVLVMRPQADGLVHAELAAGERADAVLKVLGDPSMMPSLDAASPAGQGLVRAAWVSGNIERIDSYGREPRSMHWAQPMLALGVRSMVAIPVQGARSQFVLAVLGGFRSQFSANWVQTFLVSLQSRWIGMMSRTASTLEVTEPDSVARYRELLYARRLSMYLQPVVDTRSGEVLKVEALARLRDGDEVVAPGRFLPALRAADLDVLFRAGLDASLAWLRDAHARGRSLGISLNLPPSTLVHPDCARWIDDGLRGFALPPQALTLELLESQEFDDVQHDRAIRALGNLGVMLAIDDLGSGYSSLSRLASLPFDVIKVDQSITAEVTRAPLKVLSLIRTVVQIGKDLDRDVIVEGAETHDVLDAVTVLGAHHVQGYAIARPMPPEEFFDWERRHAASWKPVGGVDTWLGALAYAWLYMHSDGGRYPTPHAQCPLTRFLAAQGLAQGDAAAWHAQLHGDAAPQERRAQQARLIDWLARRIG</sequence>
<dbReference type="SUPFAM" id="SSF141868">
    <property type="entry name" value="EAL domain-like"/>
    <property type="match status" value="1"/>
</dbReference>
<feature type="transmembrane region" description="Helical" evidence="8">
    <location>
        <begin position="265"/>
        <end position="285"/>
    </location>
</feature>
<dbReference type="InterPro" id="IPR001610">
    <property type="entry name" value="PAC"/>
</dbReference>
<protein>
    <recommendedName>
        <fullName evidence="2">Diguanylate cyclase DosC</fullName>
    </recommendedName>
    <alternativeName>
        <fullName evidence="7">Direct oxygen-sensing cyclase</fullName>
    </alternativeName>
</protein>
<evidence type="ECO:0000256" key="4">
    <source>
        <dbReference type="ARBA" id="ARBA00022692"/>
    </source>
</evidence>
<evidence type="ECO:0000256" key="5">
    <source>
        <dbReference type="ARBA" id="ARBA00022989"/>
    </source>
</evidence>
<dbReference type="Pfam" id="PF05231">
    <property type="entry name" value="MASE1"/>
    <property type="match status" value="1"/>
</dbReference>
<dbReference type="InterPro" id="IPR000014">
    <property type="entry name" value="PAS"/>
</dbReference>
<feature type="transmembrane region" description="Helical" evidence="8">
    <location>
        <begin position="7"/>
        <end position="28"/>
    </location>
</feature>
<dbReference type="CDD" id="cd01949">
    <property type="entry name" value="GGDEF"/>
    <property type="match status" value="1"/>
</dbReference>
<evidence type="ECO:0000256" key="8">
    <source>
        <dbReference type="SAM" id="Phobius"/>
    </source>
</evidence>
<evidence type="ECO:0000256" key="1">
    <source>
        <dbReference type="ARBA" id="ARBA00004651"/>
    </source>
</evidence>
<feature type="transmembrane region" description="Helical" evidence="8">
    <location>
        <begin position="186"/>
        <end position="206"/>
    </location>
</feature>
<dbReference type="GO" id="GO:0019825">
    <property type="term" value="F:oxygen binding"/>
    <property type="evidence" value="ECO:0007669"/>
    <property type="project" value="InterPro"/>
</dbReference>
<name>A0A1J5R8Z8_9ZZZZ</name>
<dbReference type="Gene3D" id="3.30.450.40">
    <property type="match status" value="1"/>
</dbReference>
<dbReference type="CDD" id="cd00130">
    <property type="entry name" value="PAS"/>
    <property type="match status" value="1"/>
</dbReference>
<dbReference type="SUPFAM" id="SSF55073">
    <property type="entry name" value="Nucleotide cyclase"/>
    <property type="match status" value="1"/>
</dbReference>
<dbReference type="GO" id="GO:0020037">
    <property type="term" value="F:heme binding"/>
    <property type="evidence" value="ECO:0007669"/>
    <property type="project" value="InterPro"/>
</dbReference>
<feature type="domain" description="GGDEF" evidence="11">
    <location>
        <begin position="790"/>
        <end position="929"/>
    </location>
</feature>
<dbReference type="Pfam" id="PF00563">
    <property type="entry name" value="EAL"/>
    <property type="match status" value="1"/>
</dbReference>
<dbReference type="InterPro" id="IPR007895">
    <property type="entry name" value="MASE1"/>
</dbReference>
<dbReference type="GO" id="GO:0005886">
    <property type="term" value="C:plasma membrane"/>
    <property type="evidence" value="ECO:0007669"/>
    <property type="project" value="UniProtKB-SubCell"/>
</dbReference>
<dbReference type="Gene3D" id="3.30.70.270">
    <property type="match status" value="1"/>
</dbReference>
<keyword evidence="4 8" id="KW-0812">Transmembrane</keyword>
<feature type="domain" description="EAL" evidence="10">
    <location>
        <begin position="1262"/>
        <end position="1513"/>
    </location>
</feature>
<dbReference type="PROSITE" id="PS50887">
    <property type="entry name" value="GGDEF"/>
    <property type="match status" value="1"/>
</dbReference>
<feature type="transmembrane region" description="Helical" evidence="8">
    <location>
        <begin position="235"/>
        <end position="253"/>
    </location>
</feature>
<dbReference type="SMART" id="SM00052">
    <property type="entry name" value="EAL"/>
    <property type="match status" value="1"/>
</dbReference>
<evidence type="ECO:0000256" key="3">
    <source>
        <dbReference type="ARBA" id="ARBA00022475"/>
    </source>
</evidence>